<reference evidence="12 13" key="1">
    <citation type="submission" date="2017-06" db="EMBL/GenBank/DDBJ databases">
        <title>Metabolic interaction between xylem feeders and their symbionts.</title>
        <authorList>
            <person name="Chouaia B."/>
        </authorList>
    </citation>
    <scope>NUCLEOTIDE SEQUENCE [LARGE SCALE GENOMIC DNA]</scope>
    <source>
        <strain evidence="12 13">Gra</strain>
    </source>
</reference>
<evidence type="ECO:0000256" key="10">
    <source>
        <dbReference type="PROSITE-ProRule" id="PRU00524"/>
    </source>
</evidence>
<evidence type="ECO:0000256" key="6">
    <source>
        <dbReference type="ARBA" id="ARBA00022619"/>
    </source>
</evidence>
<accession>A0A2N4XX35</accession>
<dbReference type="Gene3D" id="2.40.30.20">
    <property type="match status" value="2"/>
</dbReference>
<dbReference type="Pfam" id="PF00677">
    <property type="entry name" value="Lum_binding"/>
    <property type="match status" value="2"/>
</dbReference>
<dbReference type="PANTHER" id="PTHR21098:SF0">
    <property type="entry name" value="RIBOFLAVIN SYNTHASE"/>
    <property type="match status" value="1"/>
</dbReference>
<evidence type="ECO:0000256" key="9">
    <source>
        <dbReference type="NCBIfam" id="TIGR00187"/>
    </source>
</evidence>
<feature type="repeat" description="Lumazine-binding" evidence="10">
    <location>
        <begin position="98"/>
        <end position="195"/>
    </location>
</feature>
<dbReference type="InterPro" id="IPR023366">
    <property type="entry name" value="ATP_synth_asu-like_sf"/>
</dbReference>
<dbReference type="NCBIfam" id="NF009566">
    <property type="entry name" value="PRK13020.1"/>
    <property type="match status" value="1"/>
</dbReference>
<evidence type="ECO:0000256" key="7">
    <source>
        <dbReference type="ARBA" id="ARBA00022679"/>
    </source>
</evidence>
<protein>
    <recommendedName>
        <fullName evidence="5 9">Riboflavin synthase</fullName>
        <ecNumber evidence="4 9">2.5.1.9</ecNumber>
    </recommendedName>
</protein>
<dbReference type="AlphaFoldDB" id="A0A2N4XX35"/>
<keyword evidence="6" id="KW-0686">Riboflavin biosynthesis</keyword>
<comment type="function">
    <text evidence="2">Catalyzes the dismutation of two molecules of 6,7-dimethyl-8-ribityllumazine, resulting in the formation of riboflavin and 5-amino-6-(D-ribitylamino)uracil.</text>
</comment>
<comment type="catalytic activity">
    <reaction evidence="1">
        <text>2 6,7-dimethyl-8-(1-D-ribityl)lumazine + H(+) = 5-amino-6-(D-ribitylamino)uracil + riboflavin</text>
        <dbReference type="Rhea" id="RHEA:20772"/>
        <dbReference type="ChEBI" id="CHEBI:15378"/>
        <dbReference type="ChEBI" id="CHEBI:15934"/>
        <dbReference type="ChEBI" id="CHEBI:57986"/>
        <dbReference type="ChEBI" id="CHEBI:58201"/>
        <dbReference type="EC" id="2.5.1.9"/>
    </reaction>
</comment>
<evidence type="ECO:0000256" key="5">
    <source>
        <dbReference type="ARBA" id="ARBA00013950"/>
    </source>
</evidence>
<dbReference type="GO" id="GO:0009231">
    <property type="term" value="P:riboflavin biosynthetic process"/>
    <property type="evidence" value="ECO:0007669"/>
    <property type="project" value="UniProtKB-KW"/>
</dbReference>
<dbReference type="CDD" id="cd00402">
    <property type="entry name" value="Riboflavin_synthase_like"/>
    <property type="match status" value="1"/>
</dbReference>
<keyword evidence="8" id="KW-0677">Repeat</keyword>
<dbReference type="InterPro" id="IPR026017">
    <property type="entry name" value="Lumazine-bd_dom"/>
</dbReference>
<feature type="domain" description="Lumazine-binding" evidence="11">
    <location>
        <begin position="98"/>
        <end position="195"/>
    </location>
</feature>
<sequence length="208" mass="22966">MFTGIIQTIAPIIAITETNHFRTHQIKLPDHLLQGLTNGASVAHNGCCLTVTHIDGNLVSFDLIKETLKQTNLGALQVGDKINIERAARINAEIGGHFMSGHIIGTAELIKITASENTRKIWCRLANHQLKKYILYKNYIGVDGISLTVGEVADHIFCLHLIPETIARTTLGQKLIKATVNIEIDQQTQATVDTVERFLVAREVNRSP</sequence>
<name>A0A2N4XX35_9GAMM</name>
<feature type="repeat" description="Lumazine-binding" evidence="10">
    <location>
        <begin position="1"/>
        <end position="97"/>
    </location>
</feature>
<dbReference type="GO" id="GO:0004746">
    <property type="term" value="F:riboflavin synthase activity"/>
    <property type="evidence" value="ECO:0007669"/>
    <property type="project" value="UniProtKB-UniRule"/>
</dbReference>
<comment type="pathway">
    <text evidence="3">Cofactor biosynthesis; riboflavin biosynthesis; riboflavin from 2-hydroxy-3-oxobutyl phosphate and 5-amino-6-(D-ribitylamino)uracil: step 2/2.</text>
</comment>
<dbReference type="Proteomes" id="UP000234253">
    <property type="component" value="Unassembled WGS sequence"/>
</dbReference>
<dbReference type="InterPro" id="IPR017938">
    <property type="entry name" value="Riboflavin_synthase-like_b-brl"/>
</dbReference>
<dbReference type="OrthoDB" id="9788537at2"/>
<feature type="domain" description="Lumazine-binding" evidence="11">
    <location>
        <begin position="1"/>
        <end position="97"/>
    </location>
</feature>
<keyword evidence="7 12" id="KW-0808">Transferase</keyword>
<evidence type="ECO:0000313" key="13">
    <source>
        <dbReference type="Proteomes" id="UP000234253"/>
    </source>
</evidence>
<gene>
    <name evidence="12" type="ORF">CEX73_01330</name>
</gene>
<dbReference type="PROSITE" id="PS51177">
    <property type="entry name" value="LUMAZINE_BIND"/>
    <property type="match status" value="2"/>
</dbReference>
<evidence type="ECO:0000256" key="3">
    <source>
        <dbReference type="ARBA" id="ARBA00004887"/>
    </source>
</evidence>
<dbReference type="SUPFAM" id="SSF63380">
    <property type="entry name" value="Riboflavin synthase domain-like"/>
    <property type="match status" value="2"/>
</dbReference>
<dbReference type="PANTHER" id="PTHR21098">
    <property type="entry name" value="RIBOFLAVIN SYNTHASE ALPHA CHAIN"/>
    <property type="match status" value="1"/>
</dbReference>
<evidence type="ECO:0000256" key="4">
    <source>
        <dbReference type="ARBA" id="ARBA00012827"/>
    </source>
</evidence>
<evidence type="ECO:0000259" key="11">
    <source>
        <dbReference type="PROSITE" id="PS51177"/>
    </source>
</evidence>
<evidence type="ECO:0000256" key="1">
    <source>
        <dbReference type="ARBA" id="ARBA00000968"/>
    </source>
</evidence>
<comment type="caution">
    <text evidence="12">The sequence shown here is derived from an EMBL/GenBank/DDBJ whole genome shotgun (WGS) entry which is preliminary data.</text>
</comment>
<dbReference type="NCBIfam" id="NF006767">
    <property type="entry name" value="PRK09289.1"/>
    <property type="match status" value="1"/>
</dbReference>
<proteinExistence type="predicted"/>
<evidence type="ECO:0000313" key="12">
    <source>
        <dbReference type="EMBL" id="PLK58869.1"/>
    </source>
</evidence>
<dbReference type="FunFam" id="2.40.30.20:FF:000003">
    <property type="entry name" value="Riboflavin synthase, alpha subunit"/>
    <property type="match status" value="1"/>
</dbReference>
<dbReference type="EMBL" id="NJPO01000067">
    <property type="protein sequence ID" value="PLK58869.1"/>
    <property type="molecule type" value="Genomic_DNA"/>
</dbReference>
<dbReference type="RefSeq" id="WP_101626812.1">
    <property type="nucleotide sequence ID" value="NZ_NJPO01000067.1"/>
</dbReference>
<dbReference type="PIRSF" id="PIRSF000498">
    <property type="entry name" value="Riboflavin_syn_A"/>
    <property type="match status" value="1"/>
</dbReference>
<evidence type="ECO:0000256" key="2">
    <source>
        <dbReference type="ARBA" id="ARBA00002803"/>
    </source>
</evidence>
<dbReference type="InterPro" id="IPR001783">
    <property type="entry name" value="Lumazine-bd"/>
</dbReference>
<dbReference type="EC" id="2.5.1.9" evidence="4 9"/>
<evidence type="ECO:0000256" key="8">
    <source>
        <dbReference type="ARBA" id="ARBA00022737"/>
    </source>
</evidence>
<organism evidence="12 13">
    <name type="scientific">Candidatus Palibaumannia cicadellinicola</name>
    <dbReference type="NCBI Taxonomy" id="186490"/>
    <lineage>
        <taxon>Bacteria</taxon>
        <taxon>Pseudomonadati</taxon>
        <taxon>Pseudomonadota</taxon>
        <taxon>Gammaproteobacteria</taxon>
        <taxon>Candidatus Palibaumannia</taxon>
    </lineage>
</organism>
<dbReference type="GO" id="GO:0005829">
    <property type="term" value="C:cytosol"/>
    <property type="evidence" value="ECO:0007669"/>
    <property type="project" value="TreeGrafter"/>
</dbReference>
<dbReference type="NCBIfam" id="TIGR00187">
    <property type="entry name" value="ribE"/>
    <property type="match status" value="1"/>
</dbReference>